<dbReference type="STRING" id="428993.SAMN06296058_1166"/>
<dbReference type="AlphaFoldDB" id="A0A1T5JXU1"/>
<dbReference type="RefSeq" id="WP_079723495.1">
    <property type="nucleotide sequence ID" value="NZ_BMCL01000002.1"/>
</dbReference>
<dbReference type="PANTHER" id="PTHR36922:SF1">
    <property type="entry name" value="DUF1993 DOMAIN-CONTAINING PROTEIN"/>
    <property type="match status" value="1"/>
</dbReference>
<gene>
    <name evidence="2" type="ORF">SAMN06296058_1166</name>
</gene>
<dbReference type="Pfam" id="PF09351">
    <property type="entry name" value="DUF1993"/>
    <property type="match status" value="1"/>
</dbReference>
<dbReference type="PANTHER" id="PTHR36922">
    <property type="entry name" value="BLL2446 PROTEIN"/>
    <property type="match status" value="1"/>
</dbReference>
<evidence type="ECO:0000313" key="3">
    <source>
        <dbReference type="Proteomes" id="UP000190341"/>
    </source>
</evidence>
<dbReference type="OrthoDB" id="338237at2"/>
<protein>
    <recommendedName>
        <fullName evidence="4">DUF1993 domain-containing protein</fullName>
    </recommendedName>
</protein>
<dbReference type="EMBL" id="FUZV01000001">
    <property type="protein sequence ID" value="SKC56018.1"/>
    <property type="molecule type" value="Genomic_DNA"/>
</dbReference>
<sequence>MTDTLSMYQATVPVLQRALRTLKSLLEKGEAHAQAQGYDPSVLLQSRLYPDMLPLLRQVQLATDTSKFAPARLTGNESPRFEDVETSFAELQARLDRVIEYVGSFEPAQFEGSEARSVTLASRGGERQFDGRGYLLGFVLPNLFFHVSTAYAILRHNGVPLGKLDYLGAR</sequence>
<evidence type="ECO:0000313" key="2">
    <source>
        <dbReference type="EMBL" id="SKC56018.1"/>
    </source>
</evidence>
<evidence type="ECO:0008006" key="4">
    <source>
        <dbReference type="Google" id="ProtNLM"/>
    </source>
</evidence>
<organism evidence="2 3">
    <name type="scientific">Pseudoxanthomonas indica</name>
    <dbReference type="NCBI Taxonomy" id="428993"/>
    <lineage>
        <taxon>Bacteria</taxon>
        <taxon>Pseudomonadati</taxon>
        <taxon>Pseudomonadota</taxon>
        <taxon>Gammaproteobacteria</taxon>
        <taxon>Lysobacterales</taxon>
        <taxon>Lysobacteraceae</taxon>
        <taxon>Pseudoxanthomonas</taxon>
    </lineage>
</organism>
<dbReference type="InterPro" id="IPR018531">
    <property type="entry name" value="DUF1993"/>
</dbReference>
<name>A0A1T5JXU1_9GAMM</name>
<keyword evidence="3" id="KW-1185">Reference proteome</keyword>
<dbReference type="InterPro" id="IPR034660">
    <property type="entry name" value="DinB/YfiT-like"/>
</dbReference>
<dbReference type="SUPFAM" id="SSF109854">
    <property type="entry name" value="DinB/YfiT-like putative metalloenzymes"/>
    <property type="match status" value="1"/>
</dbReference>
<keyword evidence="1" id="KW-0472">Membrane</keyword>
<keyword evidence="1" id="KW-1133">Transmembrane helix</keyword>
<evidence type="ECO:0000256" key="1">
    <source>
        <dbReference type="SAM" id="Phobius"/>
    </source>
</evidence>
<dbReference type="Proteomes" id="UP000190341">
    <property type="component" value="Unassembled WGS sequence"/>
</dbReference>
<feature type="transmembrane region" description="Helical" evidence="1">
    <location>
        <begin position="133"/>
        <end position="154"/>
    </location>
</feature>
<reference evidence="2 3" key="1">
    <citation type="submission" date="2017-02" db="EMBL/GenBank/DDBJ databases">
        <authorList>
            <person name="Peterson S.W."/>
        </authorList>
    </citation>
    <scope>NUCLEOTIDE SEQUENCE [LARGE SCALE GENOMIC DNA]</scope>
    <source>
        <strain evidence="2 3">P15</strain>
    </source>
</reference>
<dbReference type="Gene3D" id="1.20.120.450">
    <property type="entry name" value="dinb family like domain"/>
    <property type="match status" value="1"/>
</dbReference>
<proteinExistence type="predicted"/>
<keyword evidence="1" id="KW-0812">Transmembrane</keyword>
<accession>A0A1T5JXU1</accession>